<evidence type="ECO:0000313" key="3">
    <source>
        <dbReference type="EMBL" id="KAJ6444900.1"/>
    </source>
</evidence>
<protein>
    <submittedName>
        <fullName evidence="3">Phospholipase C</fullName>
    </submittedName>
</protein>
<evidence type="ECO:0000256" key="1">
    <source>
        <dbReference type="SAM" id="Phobius"/>
    </source>
</evidence>
<keyword evidence="4" id="KW-1185">Reference proteome</keyword>
<reference evidence="3" key="1">
    <citation type="submission" date="2023-01" db="EMBL/GenBank/DDBJ databases">
        <title>The growth and conidiation of Purpureocillium lavendulum are regulated by nitrogen source and histone H3K14 acetylation.</title>
        <authorList>
            <person name="Tang P."/>
            <person name="Han J."/>
            <person name="Zhang C."/>
            <person name="Tang P."/>
            <person name="Qi F."/>
            <person name="Zhang K."/>
            <person name="Liang L."/>
        </authorList>
    </citation>
    <scope>NUCLEOTIDE SEQUENCE</scope>
    <source>
        <strain evidence="3">YMF1.00683</strain>
    </source>
</reference>
<dbReference type="InterPro" id="IPR051057">
    <property type="entry name" value="PI-PLC_domain"/>
</dbReference>
<dbReference type="InterPro" id="IPR000909">
    <property type="entry name" value="PLipase_C_PInositol-sp_X_dom"/>
</dbReference>
<dbReference type="Proteomes" id="UP001163105">
    <property type="component" value="Unassembled WGS sequence"/>
</dbReference>
<keyword evidence="1" id="KW-0812">Transmembrane</keyword>
<dbReference type="Pfam" id="PF00388">
    <property type="entry name" value="PI-PLC-X"/>
    <property type="match status" value="1"/>
</dbReference>
<dbReference type="SUPFAM" id="SSF51695">
    <property type="entry name" value="PLC-like phosphodiesterases"/>
    <property type="match status" value="1"/>
</dbReference>
<dbReference type="PROSITE" id="PS50007">
    <property type="entry name" value="PIPLC_X_DOMAIN"/>
    <property type="match status" value="1"/>
</dbReference>
<dbReference type="CDD" id="cd08586">
    <property type="entry name" value="PI-PLCc_BcPLC_like"/>
    <property type="match status" value="1"/>
</dbReference>
<dbReference type="PANTHER" id="PTHR13593:SF113">
    <property type="entry name" value="SI:DKEY-266F7.9"/>
    <property type="match status" value="1"/>
</dbReference>
<dbReference type="GO" id="GO:0008081">
    <property type="term" value="F:phosphoric diester hydrolase activity"/>
    <property type="evidence" value="ECO:0007669"/>
    <property type="project" value="InterPro"/>
</dbReference>
<keyword evidence="1" id="KW-1133">Transmembrane helix</keyword>
<proteinExistence type="predicted"/>
<dbReference type="Gene3D" id="3.20.20.190">
    <property type="entry name" value="Phosphatidylinositol (PI) phosphodiesterase"/>
    <property type="match status" value="1"/>
</dbReference>
<dbReference type="EMBL" id="JAQHRD010000002">
    <property type="protein sequence ID" value="KAJ6444900.1"/>
    <property type="molecule type" value="Genomic_DNA"/>
</dbReference>
<dbReference type="PANTHER" id="PTHR13593">
    <property type="match status" value="1"/>
</dbReference>
<name>A0AB34G3R6_9HYPO</name>
<gene>
    <name evidence="3" type="primary">plc</name>
    <name evidence="3" type="ORF">O9K51_03301</name>
</gene>
<dbReference type="SMART" id="SM00148">
    <property type="entry name" value="PLCXc"/>
    <property type="match status" value="1"/>
</dbReference>
<sequence>MGKPLSSSLSSSLLPPPRRLLARPVCARRIPPLLALAAAAAMALLYMLLFAVAPCLVRGGCYRGYRSAWSFDAHAARHPAWMAAVPDEANLTSLSIPGTHDTMTYGLLRPDPVLNCQNWNLSVQLDAGLRYLDIRARLRDDELHIYHGDGYTGFSFADVLRDVVAFLDANPSEALVMRLKEEGRPLGANNTKTFEETFVGYRDGHPGAARHLYLYNRTGPIPTLGALRARVFLLQDFAAKSPPYGLAWDGPQMALEDAWIVPDVYHLAEKWTAIRGALERAATDALDNARLYLAHVSASVGVLPVEAAAGPLNRTVTGMNDMTGQWVRDFERVPEARRTGVVIFDFPGRQAIEAVIAWNKKLGVKA</sequence>
<dbReference type="InterPro" id="IPR017946">
    <property type="entry name" value="PLC-like_Pdiesterase_TIM-brl"/>
</dbReference>
<evidence type="ECO:0000259" key="2">
    <source>
        <dbReference type="SMART" id="SM00148"/>
    </source>
</evidence>
<feature type="transmembrane region" description="Helical" evidence="1">
    <location>
        <begin position="32"/>
        <end position="57"/>
    </location>
</feature>
<keyword evidence="1" id="KW-0472">Membrane</keyword>
<dbReference type="AlphaFoldDB" id="A0AB34G3R6"/>
<accession>A0AB34G3R6</accession>
<comment type="caution">
    <text evidence="3">The sequence shown here is derived from an EMBL/GenBank/DDBJ whole genome shotgun (WGS) entry which is preliminary data.</text>
</comment>
<feature type="domain" description="Phosphatidylinositol-specific phospholipase C X" evidence="2">
    <location>
        <begin position="86"/>
        <end position="236"/>
    </location>
</feature>
<dbReference type="GO" id="GO:0006629">
    <property type="term" value="P:lipid metabolic process"/>
    <property type="evidence" value="ECO:0007669"/>
    <property type="project" value="InterPro"/>
</dbReference>
<evidence type="ECO:0000313" key="4">
    <source>
        <dbReference type="Proteomes" id="UP001163105"/>
    </source>
</evidence>
<organism evidence="3 4">
    <name type="scientific">Purpureocillium lavendulum</name>
    <dbReference type="NCBI Taxonomy" id="1247861"/>
    <lineage>
        <taxon>Eukaryota</taxon>
        <taxon>Fungi</taxon>
        <taxon>Dikarya</taxon>
        <taxon>Ascomycota</taxon>
        <taxon>Pezizomycotina</taxon>
        <taxon>Sordariomycetes</taxon>
        <taxon>Hypocreomycetidae</taxon>
        <taxon>Hypocreales</taxon>
        <taxon>Ophiocordycipitaceae</taxon>
        <taxon>Purpureocillium</taxon>
    </lineage>
</organism>